<dbReference type="Gene3D" id="2.40.10.120">
    <property type="match status" value="1"/>
</dbReference>
<gene>
    <name evidence="1" type="ORF">J2Z66_003003</name>
</gene>
<dbReference type="Pfam" id="PF03069">
    <property type="entry name" value="FmdA_AmdA"/>
    <property type="match status" value="1"/>
</dbReference>
<dbReference type="SUPFAM" id="SSF141130">
    <property type="entry name" value="Acetamidase/Formamidase-like"/>
    <property type="match status" value="1"/>
</dbReference>
<accession>A0ABS4IWL9</accession>
<organism evidence="1 2">
    <name type="scientific">Paenibacillus eucommiae</name>
    <dbReference type="NCBI Taxonomy" id="1355755"/>
    <lineage>
        <taxon>Bacteria</taxon>
        <taxon>Bacillati</taxon>
        <taxon>Bacillota</taxon>
        <taxon>Bacilli</taxon>
        <taxon>Bacillales</taxon>
        <taxon>Paenibacillaceae</taxon>
        <taxon>Paenibacillus</taxon>
    </lineage>
</organism>
<reference evidence="1 2" key="1">
    <citation type="submission" date="2021-03" db="EMBL/GenBank/DDBJ databases">
        <title>Genomic Encyclopedia of Type Strains, Phase IV (KMG-IV): sequencing the most valuable type-strain genomes for metagenomic binning, comparative biology and taxonomic classification.</title>
        <authorList>
            <person name="Goeker M."/>
        </authorList>
    </citation>
    <scope>NUCLEOTIDE SEQUENCE [LARGE SCALE GENOMIC DNA]</scope>
    <source>
        <strain evidence="1 2">DSM 26048</strain>
    </source>
</reference>
<keyword evidence="2" id="KW-1185">Reference proteome</keyword>
<dbReference type="Gene3D" id="3.10.28.20">
    <property type="entry name" value="Acetamidase/Formamidase-like domains"/>
    <property type="match status" value="1"/>
</dbReference>
<protein>
    <submittedName>
        <fullName evidence="1">Acetamidase/formamidase</fullName>
    </submittedName>
</protein>
<dbReference type="PANTHER" id="PTHR31891:SF1">
    <property type="entry name" value="FORMAMIDASE C869.04-RELATED"/>
    <property type="match status" value="1"/>
</dbReference>
<dbReference type="RefSeq" id="WP_209972146.1">
    <property type="nucleotide sequence ID" value="NZ_JAGGLB010000008.1"/>
</dbReference>
<dbReference type="PANTHER" id="PTHR31891">
    <property type="entry name" value="FORMAMIDASE C869.04-RELATED"/>
    <property type="match status" value="1"/>
</dbReference>
<name>A0ABS4IWL9_9BACL</name>
<proteinExistence type="predicted"/>
<evidence type="ECO:0000313" key="2">
    <source>
        <dbReference type="Proteomes" id="UP001519287"/>
    </source>
</evidence>
<dbReference type="Proteomes" id="UP001519287">
    <property type="component" value="Unassembled WGS sequence"/>
</dbReference>
<dbReference type="InterPro" id="IPR004304">
    <property type="entry name" value="FmdA_AmdA"/>
</dbReference>
<dbReference type="EMBL" id="JAGGLB010000008">
    <property type="protein sequence ID" value="MBP1991396.1"/>
    <property type="molecule type" value="Genomic_DNA"/>
</dbReference>
<comment type="caution">
    <text evidence="1">The sequence shown here is derived from an EMBL/GenBank/DDBJ whole genome shotgun (WGS) entry which is preliminary data.</text>
</comment>
<dbReference type="Gene3D" id="2.60.120.580">
    <property type="entry name" value="Acetamidase/Formamidase-like domains"/>
    <property type="match status" value="1"/>
</dbReference>
<evidence type="ECO:0000313" key="1">
    <source>
        <dbReference type="EMBL" id="MBP1991396.1"/>
    </source>
</evidence>
<sequence>MRKITKDIVYEYNDRANIPTASVELNEPFVVETELSTGDWLKSTDDKWGPGKSLKNNPCACIYVNGAKPGDTLLVHIEDIVPGPIGHMALETYESVFPDIAESIFGPLFSETVEIANGYVNISPQIKVPIKPMIGVISTTIANEVRNHIVAGPYGGNLDVQEISAGATVYLPVYVEGALLNLGDVHARQSDGEISAVECRSELKLSIGIETNKKPLAWPRIVNKDYWMTVSCAKTERRAFELAFKELLEWICDERSISKREAYMVLAAAMEARCTVYLNPFLFTYICKINKNCFVG</sequence>